<evidence type="ECO:0000313" key="1">
    <source>
        <dbReference type="EMBL" id="KAL1563817.1"/>
    </source>
</evidence>
<gene>
    <name evidence="1" type="ORF">AAHA92_06241</name>
</gene>
<dbReference type="AlphaFoldDB" id="A0ABD1I5V8"/>
<proteinExistence type="predicted"/>
<keyword evidence="2" id="KW-1185">Reference proteome</keyword>
<name>A0ABD1I5V8_SALDI</name>
<evidence type="ECO:0000313" key="2">
    <source>
        <dbReference type="Proteomes" id="UP001567538"/>
    </source>
</evidence>
<dbReference type="EMBL" id="JBEAFC010000003">
    <property type="protein sequence ID" value="KAL1563817.1"/>
    <property type="molecule type" value="Genomic_DNA"/>
</dbReference>
<reference evidence="1 2" key="1">
    <citation type="submission" date="2024-06" db="EMBL/GenBank/DDBJ databases">
        <title>A chromosome level genome sequence of Diviner's sage (Salvia divinorum).</title>
        <authorList>
            <person name="Ford S.A."/>
            <person name="Ro D.-K."/>
            <person name="Ness R.W."/>
            <person name="Phillips M.A."/>
        </authorList>
    </citation>
    <scope>NUCLEOTIDE SEQUENCE [LARGE SCALE GENOMIC DNA]</scope>
    <source>
        <strain evidence="1">SAF-2024a</strain>
        <tissue evidence="1">Leaf</tissue>
    </source>
</reference>
<comment type="caution">
    <text evidence="1">The sequence shown here is derived from an EMBL/GenBank/DDBJ whole genome shotgun (WGS) entry which is preliminary data.</text>
</comment>
<dbReference type="Proteomes" id="UP001567538">
    <property type="component" value="Unassembled WGS sequence"/>
</dbReference>
<organism evidence="1 2">
    <name type="scientific">Salvia divinorum</name>
    <name type="common">Maria pastora</name>
    <name type="synonym">Diviner's sage</name>
    <dbReference type="NCBI Taxonomy" id="28513"/>
    <lineage>
        <taxon>Eukaryota</taxon>
        <taxon>Viridiplantae</taxon>
        <taxon>Streptophyta</taxon>
        <taxon>Embryophyta</taxon>
        <taxon>Tracheophyta</taxon>
        <taxon>Spermatophyta</taxon>
        <taxon>Magnoliopsida</taxon>
        <taxon>eudicotyledons</taxon>
        <taxon>Gunneridae</taxon>
        <taxon>Pentapetalae</taxon>
        <taxon>asterids</taxon>
        <taxon>lamiids</taxon>
        <taxon>Lamiales</taxon>
        <taxon>Lamiaceae</taxon>
        <taxon>Nepetoideae</taxon>
        <taxon>Mentheae</taxon>
        <taxon>Salviinae</taxon>
        <taxon>Salvia</taxon>
        <taxon>Salvia subgen. Calosphace</taxon>
    </lineage>
</organism>
<accession>A0ABD1I5V8</accession>
<sequence length="75" mass="8231">MDVGITMLSEPCGKVSLHTAHQLNLLREPYVRTGLEKKVNLTGYLCHSSGQHLPCLCPFSPSNMKESTVCLSSLK</sequence>
<protein>
    <submittedName>
        <fullName evidence="1">Uncharacterized protein</fullName>
    </submittedName>
</protein>